<gene>
    <name evidence="1" type="ORF">FNW12_00550</name>
</gene>
<dbReference type="InterPro" id="IPR029063">
    <property type="entry name" value="SAM-dependent_MTases_sf"/>
</dbReference>
<dbReference type="Pfam" id="PF13489">
    <property type="entry name" value="Methyltransf_23"/>
    <property type="match status" value="1"/>
</dbReference>
<dbReference type="CDD" id="cd02440">
    <property type="entry name" value="AdoMet_MTases"/>
    <property type="match status" value="1"/>
</dbReference>
<comment type="caution">
    <text evidence="1">The sequence shown here is derived from an EMBL/GenBank/DDBJ whole genome shotgun (WGS) entry which is preliminary data.</text>
</comment>
<dbReference type="Gene3D" id="3.40.50.150">
    <property type="entry name" value="Vaccinia Virus protein VP39"/>
    <property type="match status" value="1"/>
</dbReference>
<organism evidence="1 2">
    <name type="scientific">Flavobacterium gawalongense</name>
    <dbReference type="NCBI Taxonomy" id="2594432"/>
    <lineage>
        <taxon>Bacteria</taxon>
        <taxon>Pseudomonadati</taxon>
        <taxon>Bacteroidota</taxon>
        <taxon>Flavobacteriia</taxon>
        <taxon>Flavobacteriales</taxon>
        <taxon>Flavobacteriaceae</taxon>
        <taxon>Flavobacterium</taxon>
    </lineage>
</organism>
<keyword evidence="2" id="KW-1185">Reference proteome</keyword>
<keyword evidence="1" id="KW-0489">Methyltransferase</keyword>
<dbReference type="EMBL" id="VJZN01000001">
    <property type="protein sequence ID" value="TRX10430.1"/>
    <property type="molecule type" value="Genomic_DNA"/>
</dbReference>
<evidence type="ECO:0000313" key="1">
    <source>
        <dbReference type="EMBL" id="TRX10430.1"/>
    </source>
</evidence>
<accession>A0ABY3CQB9</accession>
<evidence type="ECO:0000313" key="2">
    <source>
        <dbReference type="Proteomes" id="UP000318528"/>
    </source>
</evidence>
<proteinExistence type="predicted"/>
<reference evidence="1 2" key="1">
    <citation type="submission" date="2019-07" db="EMBL/GenBank/DDBJ databases">
        <title>Novel species of Flavobacterium.</title>
        <authorList>
            <person name="Liu Q."/>
            <person name="Xin Y.-H."/>
        </authorList>
    </citation>
    <scope>NUCLEOTIDE SEQUENCE [LARGE SCALE GENOMIC DNA]</scope>
    <source>
        <strain evidence="1 2">GSP39</strain>
    </source>
</reference>
<dbReference type="RefSeq" id="WP_143385777.1">
    <property type="nucleotide sequence ID" value="NZ_VJZM01000001.1"/>
</dbReference>
<dbReference type="Proteomes" id="UP000318528">
    <property type="component" value="Unassembled WGS sequence"/>
</dbReference>
<keyword evidence="1" id="KW-0808">Transferase</keyword>
<sequence>MKKKDVKYIHNEYTHNFNAAEEIVPYIIELFQPKSVVDVGCGLGTWLNIIKKHGIQTILGIDGSFVDKRLLKIQENSFIEKDLEQSFVLEDKFDLAISLEVAEHISFEKADVFIESICNLADVIVFSAAIPNQGGQNHINEQPPLYWTQKFESRGYKMFDVIRPLFWDNKKVDWWYKQNMLVFSKNSIVNQRLDPLDSFYGAHLAHPIVLKNRSFETSRNVNEINRIESGEKEVRFYFEVFKKSILKRLFKK</sequence>
<dbReference type="GO" id="GO:0032259">
    <property type="term" value="P:methylation"/>
    <property type="evidence" value="ECO:0007669"/>
    <property type="project" value="UniProtKB-KW"/>
</dbReference>
<dbReference type="SUPFAM" id="SSF53335">
    <property type="entry name" value="S-adenosyl-L-methionine-dependent methyltransferases"/>
    <property type="match status" value="1"/>
</dbReference>
<name>A0ABY3CQB9_9FLAO</name>
<dbReference type="GO" id="GO:0008168">
    <property type="term" value="F:methyltransferase activity"/>
    <property type="evidence" value="ECO:0007669"/>
    <property type="project" value="UniProtKB-KW"/>
</dbReference>
<protein>
    <submittedName>
        <fullName evidence="1">Class I SAM-dependent methyltransferase</fullName>
    </submittedName>
</protein>